<dbReference type="AlphaFoldDB" id="G7KRK2"/>
<evidence type="ECO:0000313" key="3">
    <source>
        <dbReference type="EnsemblPlants" id="AES80411"/>
    </source>
</evidence>
<sequence>MAEIQIEIHPNPSRFIIWIRLLVICGHCGGGYGGRGGGGYGSGCKPVQGGGVVMAMVCSLSNFIFN</sequence>
<keyword evidence="1" id="KW-0732">Signal</keyword>
<feature type="chain" id="PRO_5014573798" description="Transmembrane protein" evidence="1">
    <location>
        <begin position="34"/>
        <end position="66"/>
    </location>
</feature>
<evidence type="ECO:0000313" key="4">
    <source>
        <dbReference type="Proteomes" id="UP000002051"/>
    </source>
</evidence>
<keyword evidence="4" id="KW-1185">Reference proteome</keyword>
<organism evidence="2 4">
    <name type="scientific">Medicago truncatula</name>
    <name type="common">Barrel medic</name>
    <name type="synonym">Medicago tribuloides</name>
    <dbReference type="NCBI Taxonomy" id="3880"/>
    <lineage>
        <taxon>Eukaryota</taxon>
        <taxon>Viridiplantae</taxon>
        <taxon>Streptophyta</taxon>
        <taxon>Embryophyta</taxon>
        <taxon>Tracheophyta</taxon>
        <taxon>Spermatophyta</taxon>
        <taxon>Magnoliopsida</taxon>
        <taxon>eudicotyledons</taxon>
        <taxon>Gunneridae</taxon>
        <taxon>Pentapetalae</taxon>
        <taxon>rosids</taxon>
        <taxon>fabids</taxon>
        <taxon>Fabales</taxon>
        <taxon>Fabaceae</taxon>
        <taxon>Papilionoideae</taxon>
        <taxon>50 kb inversion clade</taxon>
        <taxon>NPAAA clade</taxon>
        <taxon>Hologalegina</taxon>
        <taxon>IRL clade</taxon>
        <taxon>Trifolieae</taxon>
        <taxon>Medicago</taxon>
    </lineage>
</organism>
<reference evidence="2 4" key="1">
    <citation type="journal article" date="2011" name="Nature">
        <title>The Medicago genome provides insight into the evolution of rhizobial symbioses.</title>
        <authorList>
            <person name="Young N.D."/>
            <person name="Debelle F."/>
            <person name="Oldroyd G.E."/>
            <person name="Geurts R."/>
            <person name="Cannon S.B."/>
            <person name="Udvardi M.K."/>
            <person name="Benedito V.A."/>
            <person name="Mayer K.F."/>
            <person name="Gouzy J."/>
            <person name="Schoof H."/>
            <person name="Van de Peer Y."/>
            <person name="Proost S."/>
            <person name="Cook D.R."/>
            <person name="Meyers B.C."/>
            <person name="Spannagl M."/>
            <person name="Cheung F."/>
            <person name="De Mita S."/>
            <person name="Krishnakumar V."/>
            <person name="Gundlach H."/>
            <person name="Zhou S."/>
            <person name="Mudge J."/>
            <person name="Bharti A.K."/>
            <person name="Murray J.D."/>
            <person name="Naoumkina M.A."/>
            <person name="Rosen B."/>
            <person name="Silverstein K.A."/>
            <person name="Tang H."/>
            <person name="Rombauts S."/>
            <person name="Zhao P.X."/>
            <person name="Zhou P."/>
            <person name="Barbe V."/>
            <person name="Bardou P."/>
            <person name="Bechner M."/>
            <person name="Bellec A."/>
            <person name="Berger A."/>
            <person name="Berges H."/>
            <person name="Bidwell S."/>
            <person name="Bisseling T."/>
            <person name="Choisne N."/>
            <person name="Couloux A."/>
            <person name="Denny R."/>
            <person name="Deshpande S."/>
            <person name="Dai X."/>
            <person name="Doyle J.J."/>
            <person name="Dudez A.M."/>
            <person name="Farmer A.D."/>
            <person name="Fouteau S."/>
            <person name="Franken C."/>
            <person name="Gibelin C."/>
            <person name="Gish J."/>
            <person name="Goldstein S."/>
            <person name="Gonzalez A.J."/>
            <person name="Green P.J."/>
            <person name="Hallab A."/>
            <person name="Hartog M."/>
            <person name="Hua A."/>
            <person name="Humphray S.J."/>
            <person name="Jeong D.H."/>
            <person name="Jing Y."/>
            <person name="Jocker A."/>
            <person name="Kenton S.M."/>
            <person name="Kim D.J."/>
            <person name="Klee K."/>
            <person name="Lai H."/>
            <person name="Lang C."/>
            <person name="Lin S."/>
            <person name="Macmil S.L."/>
            <person name="Magdelenat G."/>
            <person name="Matthews L."/>
            <person name="McCorrison J."/>
            <person name="Monaghan E.L."/>
            <person name="Mun J.H."/>
            <person name="Najar F.Z."/>
            <person name="Nicholson C."/>
            <person name="Noirot C."/>
            <person name="O'Bleness M."/>
            <person name="Paule C.R."/>
            <person name="Poulain J."/>
            <person name="Prion F."/>
            <person name="Qin B."/>
            <person name="Qu C."/>
            <person name="Retzel E.F."/>
            <person name="Riddle C."/>
            <person name="Sallet E."/>
            <person name="Samain S."/>
            <person name="Samson N."/>
            <person name="Sanders I."/>
            <person name="Saurat O."/>
            <person name="Scarpelli C."/>
            <person name="Schiex T."/>
            <person name="Segurens B."/>
            <person name="Severin A.J."/>
            <person name="Sherrier D.J."/>
            <person name="Shi R."/>
            <person name="Sims S."/>
            <person name="Singer S.R."/>
            <person name="Sinharoy S."/>
            <person name="Sterck L."/>
            <person name="Viollet A."/>
            <person name="Wang B.B."/>
            <person name="Wang K."/>
            <person name="Wang M."/>
            <person name="Wang X."/>
            <person name="Warfsmann J."/>
            <person name="Weissenbach J."/>
            <person name="White D.D."/>
            <person name="White J.D."/>
            <person name="Wiley G.B."/>
            <person name="Wincker P."/>
            <person name="Xing Y."/>
            <person name="Yang L."/>
            <person name="Yao Z."/>
            <person name="Ying F."/>
            <person name="Zhai J."/>
            <person name="Zhou L."/>
            <person name="Zuber A."/>
            <person name="Denarie J."/>
            <person name="Dixon R.A."/>
            <person name="May G.D."/>
            <person name="Schwartz D.C."/>
            <person name="Rogers J."/>
            <person name="Quetier F."/>
            <person name="Town C.D."/>
            <person name="Roe B.A."/>
        </authorList>
    </citation>
    <scope>NUCLEOTIDE SEQUENCE [LARGE SCALE GENOMIC DNA]</scope>
    <source>
        <strain evidence="2">A17</strain>
        <strain evidence="3 4">cv. Jemalong A17</strain>
    </source>
</reference>
<reference evidence="2 4" key="2">
    <citation type="journal article" date="2014" name="BMC Genomics">
        <title>An improved genome release (version Mt4.0) for the model legume Medicago truncatula.</title>
        <authorList>
            <person name="Tang H."/>
            <person name="Krishnakumar V."/>
            <person name="Bidwell S."/>
            <person name="Rosen B."/>
            <person name="Chan A."/>
            <person name="Zhou S."/>
            <person name="Gentzbittel L."/>
            <person name="Childs K.L."/>
            <person name="Yandell M."/>
            <person name="Gundlach H."/>
            <person name="Mayer K.F."/>
            <person name="Schwartz D.C."/>
            <person name="Town C.D."/>
        </authorList>
    </citation>
    <scope>GENOME REANNOTATION</scope>
    <source>
        <strain evidence="3 4">cv. Jemalong A17</strain>
    </source>
</reference>
<feature type="signal peptide" evidence="1">
    <location>
        <begin position="1"/>
        <end position="33"/>
    </location>
</feature>
<evidence type="ECO:0000256" key="1">
    <source>
        <dbReference type="SAM" id="SignalP"/>
    </source>
</evidence>
<dbReference type="EMBL" id="CM001223">
    <property type="protein sequence ID" value="AES80411.1"/>
    <property type="molecule type" value="Genomic_DNA"/>
</dbReference>
<dbReference type="PaxDb" id="3880-AES80411"/>
<evidence type="ECO:0000313" key="2">
    <source>
        <dbReference type="EMBL" id="AES80411.1"/>
    </source>
</evidence>
<proteinExistence type="predicted"/>
<reference evidence="3" key="3">
    <citation type="submission" date="2015-04" db="UniProtKB">
        <authorList>
            <consortium name="EnsemblPlants"/>
        </authorList>
    </citation>
    <scope>IDENTIFICATION</scope>
    <source>
        <strain evidence="3">cv. Jemalong A17</strain>
    </source>
</reference>
<evidence type="ECO:0008006" key="5">
    <source>
        <dbReference type="Google" id="ProtNLM"/>
    </source>
</evidence>
<dbReference type="EnsemblPlants" id="AES80411">
    <property type="protein sequence ID" value="AES80411"/>
    <property type="gene ID" value="MTR_7g080260"/>
</dbReference>
<accession>G7KRK2</accession>
<dbReference type="Proteomes" id="UP000002051">
    <property type="component" value="Unassembled WGS sequence"/>
</dbReference>
<name>G7KRK2_MEDTR</name>
<dbReference type="HOGENOM" id="CLU_2835036_0_0_1"/>
<protein>
    <recommendedName>
        <fullName evidence="5">Transmembrane protein</fullName>
    </recommendedName>
</protein>
<gene>
    <name evidence="2" type="ordered locus">MTR_7g080260</name>
</gene>